<dbReference type="KEGG" id="tasa:A1Q1_00910"/>
<dbReference type="GO" id="GO:0008270">
    <property type="term" value="F:zinc ion binding"/>
    <property type="evidence" value="ECO:0007669"/>
    <property type="project" value="UniProtKB-KW"/>
</dbReference>
<comment type="caution">
    <text evidence="7">The sequence shown here is derived from an EMBL/GenBank/DDBJ whole genome shotgun (WGS) entry which is preliminary data.</text>
</comment>
<evidence type="ECO:0000313" key="7">
    <source>
        <dbReference type="EMBL" id="EJT49897.1"/>
    </source>
</evidence>
<feature type="region of interest" description="Disordered" evidence="5">
    <location>
        <begin position="290"/>
        <end position="316"/>
    </location>
</feature>
<evidence type="ECO:0000256" key="2">
    <source>
        <dbReference type="ARBA" id="ARBA00022771"/>
    </source>
</evidence>
<dbReference type="GO" id="GO:0002181">
    <property type="term" value="P:cytoplasmic translation"/>
    <property type="evidence" value="ECO:0007669"/>
    <property type="project" value="TreeGrafter"/>
</dbReference>
<feature type="compositionally biased region" description="Basic and acidic residues" evidence="5">
    <location>
        <begin position="41"/>
        <end position="62"/>
    </location>
</feature>
<evidence type="ECO:0000256" key="1">
    <source>
        <dbReference type="ARBA" id="ARBA00022723"/>
    </source>
</evidence>
<feature type="compositionally biased region" description="Low complexity" evidence="5">
    <location>
        <begin position="24"/>
        <end position="40"/>
    </location>
</feature>
<keyword evidence="2 4" id="KW-0863">Zinc-finger</keyword>
<keyword evidence="1 4" id="KW-0479">Metal-binding</keyword>
<reference evidence="7 8" key="1">
    <citation type="journal article" date="2012" name="Eukaryot. Cell">
        <title>Draft genome sequence of CBS 2479, the standard type strain of Trichosporon asahii.</title>
        <authorList>
            <person name="Yang R.Y."/>
            <person name="Li H.T."/>
            <person name="Zhu H."/>
            <person name="Zhou G.P."/>
            <person name="Wang M."/>
            <person name="Wang L."/>
        </authorList>
    </citation>
    <scope>NUCLEOTIDE SEQUENCE [LARGE SCALE GENOMIC DNA]</scope>
    <source>
        <strain evidence="8">ATCC 90039 / CBS 2479 / JCM 2466 / KCTC 7840 / NCYC 2677 / UAMH 7654</strain>
    </source>
</reference>
<dbReference type="PANTHER" id="PTHR12681:SF0">
    <property type="entry name" value="ZINC FINGER CCCH DOMAIN-CONTAINING PROTEIN 15"/>
    <property type="match status" value="1"/>
</dbReference>
<sequence length="316" mass="35901">MPPKKKVADDKTFGMKNKNKSSKVQKYVQQVQQQQAQAGKNKQEIAKQKEAEARKKQKEAEAAKKKMDAQLFATAQVQKVPFGTGNKCKFSHDPNVGRKAEKVNIYEDAREDKNTDTMDKWDDEKLREVITQNGRKQKTTTDIVCKYFIQAIEDSKYGWFWICPNGGDTCMYRHALPPGFVLKKDRKKEEKETISLEEFVEVERHKLKPPLTPVTPETFAAWKKSRIEKKEAESQAMEKAKATARAAGKLTGMTGKDMFEFGGELYAEAEEDAAEEEWDISRMLARYAEEEAEREKEAEDKAKADALAAGMEGVAV</sequence>
<dbReference type="InterPro" id="IPR032378">
    <property type="entry name" value="ZC3H15/TMA46_C"/>
</dbReference>
<dbReference type="PANTHER" id="PTHR12681">
    <property type="entry name" value="ZINC FINGER-CONTAINING PROTEIN P48ZNF"/>
    <property type="match status" value="1"/>
</dbReference>
<dbReference type="HOGENOM" id="CLU_042870_1_0_1"/>
<name>J6F3T1_TRIAS</name>
<accession>J6F3T1</accession>
<dbReference type="Pfam" id="PF16543">
    <property type="entry name" value="DFRP_C"/>
    <property type="match status" value="1"/>
</dbReference>
<dbReference type="Proteomes" id="UP000002748">
    <property type="component" value="Unassembled WGS sequence"/>
</dbReference>
<evidence type="ECO:0000313" key="8">
    <source>
        <dbReference type="Proteomes" id="UP000002748"/>
    </source>
</evidence>
<dbReference type="Gene3D" id="6.20.400.10">
    <property type="match status" value="1"/>
</dbReference>
<dbReference type="GO" id="GO:0005829">
    <property type="term" value="C:cytosol"/>
    <property type="evidence" value="ECO:0007669"/>
    <property type="project" value="TreeGrafter"/>
</dbReference>
<dbReference type="InterPro" id="IPR000571">
    <property type="entry name" value="Znf_CCCH"/>
</dbReference>
<proteinExistence type="predicted"/>
<dbReference type="GO" id="GO:0003729">
    <property type="term" value="F:mRNA binding"/>
    <property type="evidence" value="ECO:0007669"/>
    <property type="project" value="TreeGrafter"/>
</dbReference>
<evidence type="ECO:0000259" key="6">
    <source>
        <dbReference type="PROSITE" id="PS50103"/>
    </source>
</evidence>
<dbReference type="EMBL" id="ALBS01000144">
    <property type="protein sequence ID" value="EJT49897.1"/>
    <property type="molecule type" value="Genomic_DNA"/>
</dbReference>
<feature type="compositionally biased region" description="Basic and acidic residues" evidence="5">
    <location>
        <begin position="1"/>
        <end position="13"/>
    </location>
</feature>
<evidence type="ECO:0000256" key="3">
    <source>
        <dbReference type="ARBA" id="ARBA00022833"/>
    </source>
</evidence>
<dbReference type="PROSITE" id="PS50103">
    <property type="entry name" value="ZF_C3H1"/>
    <property type="match status" value="1"/>
</dbReference>
<dbReference type="OrthoDB" id="278280at2759"/>
<feature type="region of interest" description="Disordered" evidence="5">
    <location>
        <begin position="1"/>
        <end position="62"/>
    </location>
</feature>
<dbReference type="GeneID" id="25984424"/>
<evidence type="ECO:0000256" key="4">
    <source>
        <dbReference type="PROSITE-ProRule" id="PRU00723"/>
    </source>
</evidence>
<feature type="compositionally biased region" description="Basic and acidic residues" evidence="5">
    <location>
        <begin position="290"/>
        <end position="304"/>
    </location>
</feature>
<organism evidence="7 8">
    <name type="scientific">Trichosporon asahii var. asahii (strain ATCC 90039 / CBS 2479 / JCM 2466 / KCTC 7840 / NBRC 103889/ NCYC 2677 / UAMH 7654)</name>
    <name type="common">Yeast</name>
    <dbReference type="NCBI Taxonomy" id="1186058"/>
    <lineage>
        <taxon>Eukaryota</taxon>
        <taxon>Fungi</taxon>
        <taxon>Dikarya</taxon>
        <taxon>Basidiomycota</taxon>
        <taxon>Agaricomycotina</taxon>
        <taxon>Tremellomycetes</taxon>
        <taxon>Trichosporonales</taxon>
        <taxon>Trichosporonaceae</taxon>
        <taxon>Trichosporon</taxon>
    </lineage>
</organism>
<feature type="domain" description="C3H1-type" evidence="6">
    <location>
        <begin position="139"/>
        <end position="177"/>
    </location>
</feature>
<dbReference type="VEuPathDB" id="FungiDB:A1Q1_00910"/>
<dbReference type="RefSeq" id="XP_014181008.1">
    <property type="nucleotide sequence ID" value="XM_014325533.1"/>
</dbReference>
<keyword evidence="3 4" id="KW-0862">Zinc</keyword>
<protein>
    <submittedName>
        <fullName evidence="7">Cytoplasm protein</fullName>
    </submittedName>
</protein>
<dbReference type="AlphaFoldDB" id="J6F3T1"/>
<gene>
    <name evidence="7" type="ORF">A1Q1_00910</name>
</gene>
<evidence type="ECO:0000256" key="5">
    <source>
        <dbReference type="SAM" id="MobiDB-lite"/>
    </source>
</evidence>
<feature type="zinc finger region" description="C3H1-type" evidence="4">
    <location>
        <begin position="139"/>
        <end position="177"/>
    </location>
</feature>